<comment type="caution">
    <text evidence="6">The sequence shown here is derived from an EMBL/GenBank/DDBJ whole genome shotgun (WGS) entry which is preliminary data.</text>
</comment>
<evidence type="ECO:0000256" key="1">
    <source>
        <dbReference type="ARBA" id="ARBA00010231"/>
    </source>
</evidence>
<accession>A0AAU9MU22</accession>
<dbReference type="GO" id="GO:0005829">
    <property type="term" value="C:cytosol"/>
    <property type="evidence" value="ECO:0007669"/>
    <property type="project" value="TreeGrafter"/>
</dbReference>
<dbReference type="GO" id="GO:0005975">
    <property type="term" value="P:carbohydrate metabolic process"/>
    <property type="evidence" value="ECO:0007669"/>
    <property type="project" value="InterPro"/>
</dbReference>
<dbReference type="PANTHER" id="PTHR22573:SF2">
    <property type="entry name" value="PHOSPHOGLUCOMUTASE"/>
    <property type="match status" value="1"/>
</dbReference>
<dbReference type="PROSITE" id="PS00710">
    <property type="entry name" value="PGM_PMM"/>
    <property type="match status" value="1"/>
</dbReference>
<evidence type="ECO:0000313" key="6">
    <source>
        <dbReference type="EMBL" id="CAH1429920.1"/>
    </source>
</evidence>
<dbReference type="Proteomes" id="UP001157418">
    <property type="component" value="Unassembled WGS sequence"/>
</dbReference>
<evidence type="ECO:0000313" key="7">
    <source>
        <dbReference type="Proteomes" id="UP001157418"/>
    </source>
</evidence>
<dbReference type="EMBL" id="CAKMRJ010003234">
    <property type="protein sequence ID" value="CAH1429920.1"/>
    <property type="molecule type" value="Genomic_DNA"/>
</dbReference>
<dbReference type="InterPro" id="IPR005844">
    <property type="entry name" value="A-D-PHexomutase_a/b/a-I"/>
</dbReference>
<dbReference type="Pfam" id="PF02878">
    <property type="entry name" value="PGM_PMM_I"/>
    <property type="match status" value="1"/>
</dbReference>
<dbReference type="Gene3D" id="3.40.120.10">
    <property type="entry name" value="Alpha-D-Glucose-1,6-Bisphosphate, subunit A, domain 3"/>
    <property type="match status" value="1"/>
</dbReference>
<dbReference type="InterPro" id="IPR045244">
    <property type="entry name" value="PGM"/>
</dbReference>
<comment type="similarity">
    <text evidence="1">Belongs to the phosphohexose mutase family.</text>
</comment>
<reference evidence="6 7" key="1">
    <citation type="submission" date="2022-01" db="EMBL/GenBank/DDBJ databases">
        <authorList>
            <person name="Xiong W."/>
            <person name="Schranz E."/>
        </authorList>
    </citation>
    <scope>NUCLEOTIDE SEQUENCE [LARGE SCALE GENOMIC DNA]</scope>
</reference>
<evidence type="ECO:0000259" key="5">
    <source>
        <dbReference type="Pfam" id="PF02878"/>
    </source>
</evidence>
<proteinExistence type="inferred from homology"/>
<keyword evidence="7" id="KW-1185">Reference proteome</keyword>
<feature type="non-terminal residue" evidence="6">
    <location>
        <position position="1"/>
    </location>
</feature>
<gene>
    <name evidence="6" type="ORF">LVIROSA_LOCUS16740</name>
</gene>
<keyword evidence="3" id="KW-0460">Magnesium</keyword>
<keyword evidence="4" id="KW-0413">Isomerase</keyword>
<organism evidence="6 7">
    <name type="scientific">Lactuca virosa</name>
    <dbReference type="NCBI Taxonomy" id="75947"/>
    <lineage>
        <taxon>Eukaryota</taxon>
        <taxon>Viridiplantae</taxon>
        <taxon>Streptophyta</taxon>
        <taxon>Embryophyta</taxon>
        <taxon>Tracheophyta</taxon>
        <taxon>Spermatophyta</taxon>
        <taxon>Magnoliopsida</taxon>
        <taxon>eudicotyledons</taxon>
        <taxon>Gunneridae</taxon>
        <taxon>Pentapetalae</taxon>
        <taxon>asterids</taxon>
        <taxon>campanulids</taxon>
        <taxon>Asterales</taxon>
        <taxon>Asteraceae</taxon>
        <taxon>Cichorioideae</taxon>
        <taxon>Cichorieae</taxon>
        <taxon>Lactucinae</taxon>
        <taxon>Lactuca</taxon>
    </lineage>
</organism>
<dbReference type="AlphaFoldDB" id="A0AAU9MU22"/>
<dbReference type="PANTHER" id="PTHR22573">
    <property type="entry name" value="PHOSPHOHEXOMUTASE FAMILY MEMBER"/>
    <property type="match status" value="1"/>
</dbReference>
<dbReference type="GO" id="GO:0004614">
    <property type="term" value="F:phosphoglucomutase activity"/>
    <property type="evidence" value="ECO:0007669"/>
    <property type="project" value="InterPro"/>
</dbReference>
<dbReference type="InterPro" id="IPR016066">
    <property type="entry name" value="A-D-PHexomutase_CS"/>
</dbReference>
<evidence type="ECO:0000256" key="4">
    <source>
        <dbReference type="ARBA" id="ARBA00023235"/>
    </source>
</evidence>
<feature type="domain" description="Alpha-D-phosphohexomutase alpha/beta/alpha" evidence="5">
    <location>
        <begin position="2"/>
        <end position="132"/>
    </location>
</feature>
<evidence type="ECO:0000256" key="3">
    <source>
        <dbReference type="ARBA" id="ARBA00022842"/>
    </source>
</evidence>
<dbReference type="InterPro" id="IPR016055">
    <property type="entry name" value="A-D-PHexomutase_a/b/a-I/II/III"/>
</dbReference>
<evidence type="ECO:0000256" key="2">
    <source>
        <dbReference type="ARBA" id="ARBA00022723"/>
    </source>
</evidence>
<keyword evidence="2" id="KW-0479">Metal-binding</keyword>
<name>A0AAU9MU22_9ASTR</name>
<dbReference type="GO" id="GO:0000287">
    <property type="term" value="F:magnesium ion binding"/>
    <property type="evidence" value="ECO:0007669"/>
    <property type="project" value="InterPro"/>
</dbReference>
<dbReference type="SUPFAM" id="SSF53738">
    <property type="entry name" value="Phosphoglucomutase, first 3 domains"/>
    <property type="match status" value="1"/>
</dbReference>
<sequence>EPYYLHNFVQSTFNAFSAEKIKGSILVVSGDGRYYSKDAIQIIIKMTDANGARRIWVGQNGLLSTPAVSAVVRERVGADGFKENGAFILTASHNPGGPNEDFGIKYNMENGGPTPKGVTDKIFENTKTIKEYFIDEGLPDISLQLVFHPFQALMANSMLMFLTQQAAM</sequence>
<protein>
    <recommendedName>
        <fullName evidence="5">Alpha-D-phosphohexomutase alpha/beta/alpha domain-containing protein</fullName>
    </recommendedName>
</protein>